<evidence type="ECO:0000313" key="2">
    <source>
        <dbReference type="EMBL" id="KAF6815264.1"/>
    </source>
</evidence>
<protein>
    <submittedName>
        <fullName evidence="2">Uncharacterized protein</fullName>
    </submittedName>
</protein>
<comment type="caution">
    <text evidence="2">The sequence shown here is derived from an EMBL/GenBank/DDBJ whole genome shotgun (WGS) entry which is preliminary data.</text>
</comment>
<sequence>MLGDDETFAASGGNSLPPAPSTPKSITGTHKALRASRGGDAERVGSGLQEPTETSSSPTPARPAPTEVRKVPQILTTHIFTFQALDQPIEAFVALERDRREKAVGAGGLLDQIRSWNVVETQESEKPEEPEEPAKPPSVATQSQPAQPGPATTS</sequence>
<dbReference type="AlphaFoldDB" id="A0A8H6JL75"/>
<name>A0A8H6JL75_9PEZI</name>
<keyword evidence="3" id="KW-1185">Reference proteome</keyword>
<proteinExistence type="predicted"/>
<feature type="compositionally biased region" description="Polar residues" evidence="1">
    <location>
        <begin position="139"/>
        <end position="154"/>
    </location>
</feature>
<organism evidence="2 3">
    <name type="scientific">Colletotrichum musicola</name>
    <dbReference type="NCBI Taxonomy" id="2175873"/>
    <lineage>
        <taxon>Eukaryota</taxon>
        <taxon>Fungi</taxon>
        <taxon>Dikarya</taxon>
        <taxon>Ascomycota</taxon>
        <taxon>Pezizomycotina</taxon>
        <taxon>Sordariomycetes</taxon>
        <taxon>Hypocreomycetidae</taxon>
        <taxon>Glomerellales</taxon>
        <taxon>Glomerellaceae</taxon>
        <taxon>Colletotrichum</taxon>
        <taxon>Colletotrichum orchidearum species complex</taxon>
    </lineage>
</organism>
<feature type="compositionally biased region" description="Low complexity" evidence="1">
    <location>
        <begin position="50"/>
        <end position="59"/>
    </location>
</feature>
<feature type="region of interest" description="Disordered" evidence="1">
    <location>
        <begin position="113"/>
        <end position="154"/>
    </location>
</feature>
<gene>
    <name evidence="2" type="ORF">CMUS01_12480</name>
</gene>
<reference evidence="2" key="1">
    <citation type="journal article" date="2020" name="Phytopathology">
        <title>Genome Sequence Resources of Colletotrichum truncatum, C. plurivorum, C. musicola, and C. sojae: Four Species Pathogenic to Soybean (Glycine max).</title>
        <authorList>
            <person name="Rogerio F."/>
            <person name="Boufleur T.R."/>
            <person name="Ciampi-Guillardi M."/>
            <person name="Sukno S.A."/>
            <person name="Thon M.R."/>
            <person name="Massola Junior N.S."/>
            <person name="Baroncelli R."/>
        </authorList>
    </citation>
    <scope>NUCLEOTIDE SEQUENCE</scope>
    <source>
        <strain evidence="2">LFN0074</strain>
    </source>
</reference>
<evidence type="ECO:0000256" key="1">
    <source>
        <dbReference type="SAM" id="MobiDB-lite"/>
    </source>
</evidence>
<dbReference type="Proteomes" id="UP000639643">
    <property type="component" value="Unassembled WGS sequence"/>
</dbReference>
<evidence type="ECO:0000313" key="3">
    <source>
        <dbReference type="Proteomes" id="UP000639643"/>
    </source>
</evidence>
<dbReference type="EMBL" id="WIGM01000706">
    <property type="protein sequence ID" value="KAF6815264.1"/>
    <property type="molecule type" value="Genomic_DNA"/>
</dbReference>
<feature type="region of interest" description="Disordered" evidence="1">
    <location>
        <begin position="1"/>
        <end position="70"/>
    </location>
</feature>
<accession>A0A8H6JL75</accession>